<dbReference type="PROSITE" id="PS50895">
    <property type="entry name" value="SURF1"/>
    <property type="match status" value="1"/>
</dbReference>
<dbReference type="InterPro" id="IPR045214">
    <property type="entry name" value="Surf1/Surf4"/>
</dbReference>
<dbReference type="eggNOG" id="COG3346">
    <property type="taxonomic scope" value="Bacteria"/>
</dbReference>
<dbReference type="EMBL" id="CM001439">
    <property type="protein sequence ID" value="EHR49304.1"/>
    <property type="molecule type" value="Genomic_DNA"/>
</dbReference>
<evidence type="ECO:0000313" key="9">
    <source>
        <dbReference type="Proteomes" id="UP000004926"/>
    </source>
</evidence>
<keyword evidence="4 6" id="KW-1133">Transmembrane helix</keyword>
<dbReference type="InterPro" id="IPR002994">
    <property type="entry name" value="Surf1/Shy1"/>
</dbReference>
<dbReference type="PANTHER" id="PTHR23427">
    <property type="entry name" value="SURFEIT LOCUS PROTEIN"/>
    <property type="match status" value="1"/>
</dbReference>
<reference evidence="8 9" key="1">
    <citation type="journal article" date="2012" name="Stand. Genomic Sci.">
        <title>Genome sequence of the ocean sediment bacterium Saccharomonospora marina type strain (XMU15(T)).</title>
        <authorList>
            <person name="Klenk H.P."/>
            <person name="Lu M."/>
            <person name="Lucas S."/>
            <person name="Lapidus A."/>
            <person name="Copeland A."/>
            <person name="Pitluck S."/>
            <person name="Goodwin L.A."/>
            <person name="Han C."/>
            <person name="Tapia R."/>
            <person name="Brambilla E.M."/>
            <person name="Potter G."/>
            <person name="Land M."/>
            <person name="Ivanova N."/>
            <person name="Rohde M."/>
            <person name="Goker M."/>
            <person name="Detter J.C."/>
            <person name="Li W.J."/>
            <person name="Kyrpides N.C."/>
            <person name="Woyke T."/>
        </authorList>
    </citation>
    <scope>NUCLEOTIDE SEQUENCE [LARGE SCALE GENOMIC DNA]</scope>
    <source>
        <strain evidence="8 9">XMU15</strain>
    </source>
</reference>
<evidence type="ECO:0000256" key="5">
    <source>
        <dbReference type="ARBA" id="ARBA00023136"/>
    </source>
</evidence>
<evidence type="ECO:0000256" key="7">
    <source>
        <dbReference type="SAM" id="MobiDB-lite"/>
    </source>
</evidence>
<sequence>MAGGSAYRWSVRWRLLLKPGWLGLTLVVFAFAVTCYTLLAPWQFHRDAERETRNAAVQASFTEQARPLPQVLPDGQAPGQGTEWRRVFIEGTYLPDAEVIARLRTVQGEPAFEVLTPMRTTGGQMVLIDRGYVRPDNRTRVPPYAAPPGGTVRVEARVRADETDPQGRQAFSDDSTGGRLHSYAVDSRTVARATGLDIRPGYFQLAQGQPGVLGPLPLPQLDAGPYFSYALQWLAFGTMAVLGWLYFTVRELKPGGALSADRPRGERRKSVAELLAEDEDDEDAENDAEHTDGGDGSAAVAPSRPGGTGR</sequence>
<dbReference type="STRING" id="882083.SacmaDRAFT_1011"/>
<proteinExistence type="inferred from homology"/>
<accession>H5XB69</accession>
<feature type="transmembrane region" description="Helical" evidence="6">
    <location>
        <begin position="21"/>
        <end position="44"/>
    </location>
</feature>
<keyword evidence="9" id="KW-1185">Reference proteome</keyword>
<evidence type="ECO:0000256" key="3">
    <source>
        <dbReference type="ARBA" id="ARBA00022692"/>
    </source>
</evidence>
<comment type="caution">
    <text evidence="6">Lacks conserved residue(s) required for the propagation of feature annotation.</text>
</comment>
<comment type="subcellular location">
    <subcellularLocation>
        <location evidence="6">Cell membrane</location>
        <topology evidence="6">Multi-pass membrane protein</topology>
    </subcellularLocation>
    <subcellularLocation>
        <location evidence="1">Membrane</location>
    </subcellularLocation>
</comment>
<evidence type="ECO:0000313" key="8">
    <source>
        <dbReference type="EMBL" id="EHR49304.1"/>
    </source>
</evidence>
<evidence type="ECO:0000256" key="2">
    <source>
        <dbReference type="ARBA" id="ARBA00007165"/>
    </source>
</evidence>
<dbReference type="PANTHER" id="PTHR23427:SF2">
    <property type="entry name" value="SURFEIT LOCUS PROTEIN 1"/>
    <property type="match status" value="1"/>
</dbReference>
<evidence type="ECO:0000256" key="1">
    <source>
        <dbReference type="ARBA" id="ARBA00004370"/>
    </source>
</evidence>
<protein>
    <recommendedName>
        <fullName evidence="6">SURF1-like protein</fullName>
    </recommendedName>
</protein>
<feature type="compositionally biased region" description="Basic and acidic residues" evidence="7">
    <location>
        <begin position="261"/>
        <end position="271"/>
    </location>
</feature>
<dbReference type="GO" id="GO:0005886">
    <property type="term" value="C:plasma membrane"/>
    <property type="evidence" value="ECO:0007669"/>
    <property type="project" value="UniProtKB-SubCell"/>
</dbReference>
<keyword evidence="3 6" id="KW-0812">Transmembrane</keyword>
<dbReference type="AlphaFoldDB" id="H5XB69"/>
<evidence type="ECO:0000256" key="6">
    <source>
        <dbReference type="RuleBase" id="RU363076"/>
    </source>
</evidence>
<keyword evidence="6" id="KW-1003">Cell membrane</keyword>
<dbReference type="Pfam" id="PF02104">
    <property type="entry name" value="SURF1"/>
    <property type="match status" value="1"/>
</dbReference>
<comment type="similarity">
    <text evidence="2 6">Belongs to the SURF1 family.</text>
</comment>
<keyword evidence="5 6" id="KW-0472">Membrane</keyword>
<feature type="region of interest" description="Disordered" evidence="7">
    <location>
        <begin position="256"/>
        <end position="310"/>
    </location>
</feature>
<dbReference type="HOGENOM" id="CLU_047737_0_0_11"/>
<dbReference type="CDD" id="cd06662">
    <property type="entry name" value="SURF1"/>
    <property type="match status" value="1"/>
</dbReference>
<organism evidence="8 9">
    <name type="scientific">Saccharomonospora marina XMU15</name>
    <dbReference type="NCBI Taxonomy" id="882083"/>
    <lineage>
        <taxon>Bacteria</taxon>
        <taxon>Bacillati</taxon>
        <taxon>Actinomycetota</taxon>
        <taxon>Actinomycetes</taxon>
        <taxon>Pseudonocardiales</taxon>
        <taxon>Pseudonocardiaceae</taxon>
        <taxon>Saccharomonospora</taxon>
    </lineage>
</organism>
<evidence type="ECO:0000256" key="4">
    <source>
        <dbReference type="ARBA" id="ARBA00022989"/>
    </source>
</evidence>
<dbReference type="Proteomes" id="UP000004926">
    <property type="component" value="Chromosome"/>
</dbReference>
<gene>
    <name evidence="8" type="ORF">SacmaDRAFT_1011</name>
</gene>
<feature type="compositionally biased region" description="Acidic residues" evidence="7">
    <location>
        <begin position="275"/>
        <end position="286"/>
    </location>
</feature>
<name>H5XB69_9PSEU</name>